<accession>A0A5N3S371</accession>
<dbReference type="Proteomes" id="UP000326687">
    <property type="component" value="Unassembled WGS sequence"/>
</dbReference>
<reference evidence="1 2" key="1">
    <citation type="submission" date="2019-09" db="EMBL/GenBank/DDBJ databases">
        <title>Vibrio Fortis S7-72.</title>
        <authorList>
            <person name="Das S.K."/>
        </authorList>
    </citation>
    <scope>NUCLEOTIDE SEQUENCE [LARGE SCALE GENOMIC DNA]</scope>
    <source>
        <strain evidence="1 2">S7-72</strain>
    </source>
</reference>
<dbReference type="AlphaFoldDB" id="A0A5N3S371"/>
<comment type="caution">
    <text evidence="1">The sequence shown here is derived from an EMBL/GenBank/DDBJ whole genome shotgun (WGS) entry which is preliminary data.</text>
</comment>
<sequence>MTDRSMNMVDAYIRSNTKELYIELEPGASLNIPVQQQACLSSYIDERVYFGIRPDFVYLAADNEELNTINGQLIDYKKTNNSFEILLKIGQKEILFRTKKLISQSDIGKSFRINFDTYFGHIFDYETNRNLTI</sequence>
<evidence type="ECO:0008006" key="3">
    <source>
        <dbReference type="Google" id="ProtNLM"/>
    </source>
</evidence>
<dbReference type="InterPro" id="IPR008995">
    <property type="entry name" value="Mo/tungstate-bd_C_term_dom"/>
</dbReference>
<organism evidence="1 2">
    <name type="scientific">Vibrio fortis</name>
    <dbReference type="NCBI Taxonomy" id="212667"/>
    <lineage>
        <taxon>Bacteria</taxon>
        <taxon>Pseudomonadati</taxon>
        <taxon>Pseudomonadota</taxon>
        <taxon>Gammaproteobacteria</taxon>
        <taxon>Vibrionales</taxon>
        <taxon>Vibrionaceae</taxon>
        <taxon>Vibrio</taxon>
    </lineage>
</organism>
<dbReference type="EMBL" id="VXDD01000003">
    <property type="protein sequence ID" value="KAB0301236.1"/>
    <property type="molecule type" value="Genomic_DNA"/>
</dbReference>
<name>A0A5N3S371_9VIBR</name>
<proteinExistence type="predicted"/>
<protein>
    <recommendedName>
        <fullName evidence="3">Transport-associated OB type 2 domain-containing protein</fullName>
    </recommendedName>
</protein>
<dbReference type="SUPFAM" id="SSF50331">
    <property type="entry name" value="MOP-like"/>
    <property type="match status" value="1"/>
</dbReference>
<dbReference type="InterPro" id="IPR012340">
    <property type="entry name" value="NA-bd_OB-fold"/>
</dbReference>
<dbReference type="Gene3D" id="2.40.50.100">
    <property type="match status" value="1"/>
</dbReference>
<gene>
    <name evidence="1" type="ORF">F2Z80_19360</name>
</gene>
<evidence type="ECO:0000313" key="1">
    <source>
        <dbReference type="EMBL" id="KAB0301236.1"/>
    </source>
</evidence>
<evidence type="ECO:0000313" key="2">
    <source>
        <dbReference type="Proteomes" id="UP000326687"/>
    </source>
</evidence>
<dbReference type="Gene3D" id="2.40.50.140">
    <property type="entry name" value="Nucleic acid-binding proteins"/>
    <property type="match status" value="1"/>
</dbReference>